<dbReference type="SMART" id="SM00448">
    <property type="entry name" value="REC"/>
    <property type="match status" value="1"/>
</dbReference>
<dbReference type="Pfam" id="PF00072">
    <property type="entry name" value="Response_reg"/>
    <property type="match status" value="1"/>
</dbReference>
<dbReference type="EMBL" id="UOGA01000292">
    <property type="protein sequence ID" value="VAX25210.1"/>
    <property type="molecule type" value="Genomic_DNA"/>
</dbReference>
<dbReference type="GO" id="GO:0000160">
    <property type="term" value="P:phosphorelay signal transduction system"/>
    <property type="evidence" value="ECO:0007669"/>
    <property type="project" value="InterPro"/>
</dbReference>
<dbReference type="InterPro" id="IPR011006">
    <property type="entry name" value="CheY-like_superfamily"/>
</dbReference>
<dbReference type="Gene3D" id="3.40.50.2300">
    <property type="match status" value="1"/>
</dbReference>
<evidence type="ECO:0000313" key="2">
    <source>
        <dbReference type="EMBL" id="VAX25210.1"/>
    </source>
</evidence>
<dbReference type="InterPro" id="IPR001789">
    <property type="entry name" value="Sig_transdc_resp-reg_receiver"/>
</dbReference>
<gene>
    <name evidence="2" type="ORF">MNBD_NITROSPINAE04-624</name>
</gene>
<feature type="domain" description="Response regulatory" evidence="1">
    <location>
        <begin position="4"/>
        <end position="121"/>
    </location>
</feature>
<name>A0A3B1CR97_9ZZZZ</name>
<dbReference type="SUPFAM" id="SSF52172">
    <property type="entry name" value="CheY-like"/>
    <property type="match status" value="1"/>
</dbReference>
<protein>
    <recommendedName>
        <fullName evidence="1">Response regulatory domain-containing protein</fullName>
    </recommendedName>
</protein>
<dbReference type="PROSITE" id="PS50110">
    <property type="entry name" value="RESPONSE_REGULATORY"/>
    <property type="match status" value="1"/>
</dbReference>
<proteinExistence type="predicted"/>
<accession>A0A3B1CR97</accession>
<dbReference type="CDD" id="cd17541">
    <property type="entry name" value="REC_CheB-like"/>
    <property type="match status" value="1"/>
</dbReference>
<reference evidence="2" key="1">
    <citation type="submission" date="2018-06" db="EMBL/GenBank/DDBJ databases">
        <authorList>
            <person name="Zhirakovskaya E."/>
        </authorList>
    </citation>
    <scope>NUCLEOTIDE SEQUENCE</scope>
</reference>
<dbReference type="AlphaFoldDB" id="A0A3B1CR97"/>
<evidence type="ECO:0000259" key="1">
    <source>
        <dbReference type="PROSITE" id="PS50110"/>
    </source>
</evidence>
<organism evidence="2">
    <name type="scientific">hydrothermal vent metagenome</name>
    <dbReference type="NCBI Taxonomy" id="652676"/>
    <lineage>
        <taxon>unclassified sequences</taxon>
        <taxon>metagenomes</taxon>
        <taxon>ecological metagenomes</taxon>
    </lineage>
</organism>
<dbReference type="PANTHER" id="PTHR42872:SF6">
    <property type="entry name" value="PROTEIN-GLUTAMATE METHYLESTERASE_PROTEIN-GLUTAMINE GLUTAMINASE"/>
    <property type="match status" value="1"/>
</dbReference>
<dbReference type="PANTHER" id="PTHR42872">
    <property type="entry name" value="PROTEIN-GLUTAMATE METHYLESTERASE/PROTEIN-GLUTAMINE GLUTAMINASE"/>
    <property type="match status" value="1"/>
</dbReference>
<sequence>MGVKVLVVDDSTMMLKMIKNIVSADPDIDISGDAVNGEEALEKVEEINPDVVLLDIEMPVMDGIEFMKRLKLISDARVIILSKLALAGSRYVKQTMDLGAVDVIAKPAGVVSLDLENKKGHEIVKAIRKAMKLPEKSQ</sequence>